<evidence type="ECO:0000256" key="9">
    <source>
        <dbReference type="ARBA" id="ARBA00045321"/>
    </source>
</evidence>
<dbReference type="InterPro" id="IPR004000">
    <property type="entry name" value="Actin"/>
</dbReference>
<evidence type="ECO:0000256" key="7">
    <source>
        <dbReference type="ARBA" id="ARBA00023212"/>
    </source>
</evidence>
<keyword evidence="12" id="KW-1185">Reference proteome</keyword>
<feature type="region of interest" description="Disordered" evidence="10">
    <location>
        <begin position="590"/>
        <end position="636"/>
    </location>
</feature>
<sequence length="636" mass="72021">MEEIMFECFKVPLNYVALQALLALYAAGSSTGMVFDSGDGVSHSVPIFERYALPHAVQHYPLAGTDVTIHLKKLCLDRLMEKCNPSLDTIKLQVYFDLNYTPRCEFLEEIHQVAESRLSTVNREITDSRVKTQGELDALYSKIITYIVLHSGMGSAADVNTVQEATAALQSVFPQTELGTFMVLLKRDKEQQLNELAMIVTGIQLVNKAIKIGEEEIDLHELMPVALNKRLPIVSQTIEEELSVSQRLAWKFTAVLEKLTLPGLPEKLQGNCNIPTVLLKQALYNVRQHEVFLKMLLDDAHECTQHVESLQRELTAQIMLLKETLKLRTAVPTANVFPLFKTLSKLWSGLQDEAELLHILSRIRLNLQPFIAAQAKIFSEDYLDGLVEESEVKTDEQRMTESEGEQIVPVEMKTQEWLLPKTTANFNNLLLQYNGVCGYTVVSRDGLLLPGNPHIGVLKHKEKLYVFSSKKAALTFASCPDDFIAQVAEKAKLYPELIHLLQLHQEFSCISPFSERQPGDRLLGKPITKCDSSIQTDMHPLATNNVKSYEWNEWELRRKAIKLTDLLTKVTHSVQTDLCHMRRESITQTWPTKDAACQSKRDNERNVPKPQTYLAGLRGKKDRSRVKTSLPRSVDE</sequence>
<evidence type="ECO:0000313" key="12">
    <source>
        <dbReference type="Proteomes" id="UP000472264"/>
    </source>
</evidence>
<dbReference type="InterPro" id="IPR043129">
    <property type="entry name" value="ATPase_NBD"/>
</dbReference>
<dbReference type="InterPro" id="IPR021897">
    <property type="entry name" value="FAP206"/>
</dbReference>
<dbReference type="SUPFAM" id="SSF53067">
    <property type="entry name" value="Actin-like ATPase domain"/>
    <property type="match status" value="2"/>
</dbReference>
<dbReference type="Gene3D" id="3.90.640.10">
    <property type="entry name" value="Actin, Chain A, domain 4"/>
    <property type="match status" value="1"/>
</dbReference>
<evidence type="ECO:0000256" key="3">
    <source>
        <dbReference type="ARBA" id="ARBA00021602"/>
    </source>
</evidence>
<evidence type="ECO:0000256" key="4">
    <source>
        <dbReference type="ARBA" id="ARBA00022490"/>
    </source>
</evidence>
<evidence type="ECO:0000256" key="5">
    <source>
        <dbReference type="ARBA" id="ARBA00022794"/>
    </source>
</evidence>
<protein>
    <recommendedName>
        <fullName evidence="3">Cilia- and flagella-associated protein 206</fullName>
    </recommendedName>
</protein>
<dbReference type="InParanoid" id="A0A665WMY0"/>
<dbReference type="Pfam" id="PF00022">
    <property type="entry name" value="Actin"/>
    <property type="match status" value="1"/>
</dbReference>
<gene>
    <name evidence="11" type="primary">cfap206</name>
</gene>
<reference evidence="11" key="1">
    <citation type="submission" date="2021-04" db="EMBL/GenBank/DDBJ databases">
        <authorList>
            <consortium name="Wellcome Sanger Institute Data Sharing"/>
        </authorList>
    </citation>
    <scope>NUCLEOTIDE SEQUENCE [LARGE SCALE GENOMIC DNA]</scope>
</reference>
<dbReference type="Gene3D" id="3.30.420.40">
    <property type="match status" value="2"/>
</dbReference>
<dbReference type="Ensembl" id="ENSENLT00000046491.1">
    <property type="protein sequence ID" value="ENSENLP00000045366.1"/>
    <property type="gene ID" value="ENSENLG00000019296.1"/>
</dbReference>
<dbReference type="GO" id="GO:0007288">
    <property type="term" value="P:sperm axoneme assembly"/>
    <property type="evidence" value="ECO:0007669"/>
    <property type="project" value="TreeGrafter"/>
</dbReference>
<evidence type="ECO:0000256" key="2">
    <source>
        <dbReference type="ARBA" id="ARBA00010500"/>
    </source>
</evidence>
<keyword evidence="4" id="KW-0963">Cytoplasm</keyword>
<dbReference type="Proteomes" id="UP000472264">
    <property type="component" value="Chromosome 24"/>
</dbReference>
<comment type="subcellular location">
    <subcellularLocation>
        <location evidence="1">Cytoplasm</location>
        <location evidence="1">Cytoskeleton</location>
        <location evidence="1">Cilium axoneme</location>
    </subcellularLocation>
</comment>
<keyword evidence="7" id="KW-0206">Cytoskeleton</keyword>
<evidence type="ECO:0000256" key="10">
    <source>
        <dbReference type="SAM" id="MobiDB-lite"/>
    </source>
</evidence>
<dbReference type="Pfam" id="PF12018">
    <property type="entry name" value="FAP206"/>
    <property type="match status" value="1"/>
</dbReference>
<evidence type="ECO:0000256" key="8">
    <source>
        <dbReference type="ARBA" id="ARBA00023273"/>
    </source>
</evidence>
<dbReference type="AlphaFoldDB" id="A0A665WMY0"/>
<dbReference type="GO" id="GO:0005930">
    <property type="term" value="C:axoneme"/>
    <property type="evidence" value="ECO:0007669"/>
    <property type="project" value="UniProtKB-SubCell"/>
</dbReference>
<dbReference type="PANTHER" id="PTHR21442:SF0">
    <property type="entry name" value="CILIA- AND FLAGELLA-ASSOCIATED PROTEIN 206"/>
    <property type="match status" value="1"/>
</dbReference>
<accession>A0A665WMY0</accession>
<dbReference type="GO" id="GO:0036064">
    <property type="term" value="C:ciliary basal body"/>
    <property type="evidence" value="ECO:0007669"/>
    <property type="project" value="TreeGrafter"/>
</dbReference>
<dbReference type="PRINTS" id="PR00190">
    <property type="entry name" value="ACTIN"/>
</dbReference>
<comment type="function">
    <text evidence="9">Essential for sperm motility and is involved in the regulation of the beating frequency of motile cilia on the epithelial cells of the respiratory tract. Required for the establishment of radial spokes in sperm flagella.</text>
</comment>
<dbReference type="PANTHER" id="PTHR21442">
    <property type="entry name" value="CILIA- AND FLAGELLA-ASSOCIATED PROTEIN 206"/>
    <property type="match status" value="1"/>
</dbReference>
<comment type="similarity">
    <text evidence="2">Belongs to the CFAP206 family.</text>
</comment>
<name>A0A665WMY0_ECHNA</name>
<evidence type="ECO:0000313" key="11">
    <source>
        <dbReference type="Ensembl" id="ENSENLP00000045366.1"/>
    </source>
</evidence>
<proteinExistence type="inferred from homology"/>
<keyword evidence="5" id="KW-0970">Cilium biogenesis/degradation</keyword>
<dbReference type="GO" id="GO:0003356">
    <property type="term" value="P:regulation of cilium beat frequency"/>
    <property type="evidence" value="ECO:0007669"/>
    <property type="project" value="TreeGrafter"/>
</dbReference>
<evidence type="ECO:0000256" key="6">
    <source>
        <dbReference type="ARBA" id="ARBA00023069"/>
    </source>
</evidence>
<reference evidence="11" key="2">
    <citation type="submission" date="2025-08" db="UniProtKB">
        <authorList>
            <consortium name="Ensembl"/>
        </authorList>
    </citation>
    <scope>IDENTIFICATION</scope>
</reference>
<reference evidence="11" key="3">
    <citation type="submission" date="2025-09" db="UniProtKB">
        <authorList>
            <consortium name="Ensembl"/>
        </authorList>
    </citation>
    <scope>IDENTIFICATION</scope>
</reference>
<organism evidence="11 12">
    <name type="scientific">Echeneis naucrates</name>
    <name type="common">Live sharksucker</name>
    <dbReference type="NCBI Taxonomy" id="173247"/>
    <lineage>
        <taxon>Eukaryota</taxon>
        <taxon>Metazoa</taxon>
        <taxon>Chordata</taxon>
        <taxon>Craniata</taxon>
        <taxon>Vertebrata</taxon>
        <taxon>Euteleostomi</taxon>
        <taxon>Actinopterygii</taxon>
        <taxon>Neopterygii</taxon>
        <taxon>Teleostei</taxon>
        <taxon>Neoteleostei</taxon>
        <taxon>Acanthomorphata</taxon>
        <taxon>Carangaria</taxon>
        <taxon>Carangiformes</taxon>
        <taxon>Echeneidae</taxon>
        <taxon>Echeneis</taxon>
    </lineage>
</organism>
<evidence type="ECO:0000256" key="1">
    <source>
        <dbReference type="ARBA" id="ARBA00004430"/>
    </source>
</evidence>
<dbReference type="GO" id="GO:1901317">
    <property type="term" value="P:regulation of flagellated sperm motility"/>
    <property type="evidence" value="ECO:0007669"/>
    <property type="project" value="TreeGrafter"/>
</dbReference>
<keyword evidence="6" id="KW-0969">Cilium</keyword>
<dbReference type="FunCoup" id="A0A665WMY0">
    <property type="interactions" value="271"/>
</dbReference>
<keyword evidence="8" id="KW-0966">Cell projection</keyword>